<feature type="transmembrane region" description="Helical" evidence="7">
    <location>
        <begin position="20"/>
        <end position="38"/>
    </location>
</feature>
<keyword evidence="9" id="KW-1185">Reference proteome</keyword>
<sequence length="567" mass="64104">MALRQFYSQFLRKYSTDSLILASSAVFVTIITLLHYALRVVTFPRPKTAPNGLKIPPLVPYFLPLLGNLPWQYFWDPVKLLSTSKYYARTPHPLRLRLLTTPLHLILGPQNILSLLGHTSTANRTFKDLFLRSALRMSPGAISRFASPTERVPPYHKPKNSLVNPPLYAWSSVYIQDFMSGRSAADLSRRFESNLFARVETRRQFMTAEGFVVGDFLDFFVEEVLGAFLEALCGRGLLGVNPRFLGDFWTFCSSVPTFMKGVPRWWDREAYRAQEDVIQAVGRWQEWAWQNSGGAGVGGQVGFGGEERSDGGDAFWGSRFFRERYEWFVRELGFSPRDNASMETGFLFGATTNVTYATYWTALEVYKDPDLLSVVRKEVHSCREDSENGDLSFNMARLLQQPHLQAVWAECLRLRCHNLFTREAVDDLSIGDWLIPKNKLVVAWSTPGHTDPEIWCGGSNSTAPPVHVFWPGRFLKPTEDGKLVRFSLAGSDGYWLPFGSGAYNCPGRHFAKVYSMLTVAMMVETFDIDIAAGSESLGIDMKKYGMGVLGPNKKVAARVRDMRHSLK</sequence>
<dbReference type="GO" id="GO:0020037">
    <property type="term" value="F:heme binding"/>
    <property type="evidence" value="ECO:0007669"/>
    <property type="project" value="InterPro"/>
</dbReference>
<keyword evidence="7" id="KW-1133">Transmembrane helix</keyword>
<evidence type="ECO:0000256" key="5">
    <source>
        <dbReference type="ARBA" id="ARBA00023004"/>
    </source>
</evidence>
<keyword evidence="3 6" id="KW-0349">Heme</keyword>
<evidence type="ECO:0000313" key="9">
    <source>
        <dbReference type="Proteomes" id="UP000240883"/>
    </source>
</evidence>
<keyword evidence="7" id="KW-0472">Membrane</keyword>
<evidence type="ECO:0000256" key="1">
    <source>
        <dbReference type="ARBA" id="ARBA00001971"/>
    </source>
</evidence>
<protein>
    <submittedName>
        <fullName evidence="8">Cytochrome P450</fullName>
    </submittedName>
</protein>
<dbReference type="PRINTS" id="PR00465">
    <property type="entry name" value="EP450IV"/>
</dbReference>
<dbReference type="GO" id="GO:0005506">
    <property type="term" value="F:iron ion binding"/>
    <property type="evidence" value="ECO:0007669"/>
    <property type="project" value="InterPro"/>
</dbReference>
<accession>A0A2T2NHI1</accession>
<keyword evidence="7" id="KW-0812">Transmembrane</keyword>
<dbReference type="STRING" id="1448308.A0A2T2NHI1"/>
<dbReference type="OrthoDB" id="3366823at2759"/>
<reference evidence="8 9" key="1">
    <citation type="journal article" date="2018" name="Front. Microbiol.">
        <title>Genome-Wide Analysis of Corynespora cassiicola Leaf Fall Disease Putative Effectors.</title>
        <authorList>
            <person name="Lopez D."/>
            <person name="Ribeiro S."/>
            <person name="Label P."/>
            <person name="Fumanal B."/>
            <person name="Venisse J.S."/>
            <person name="Kohler A."/>
            <person name="de Oliveira R.R."/>
            <person name="Labutti K."/>
            <person name="Lipzen A."/>
            <person name="Lail K."/>
            <person name="Bauer D."/>
            <person name="Ohm R.A."/>
            <person name="Barry K.W."/>
            <person name="Spatafora J."/>
            <person name="Grigoriev I.V."/>
            <person name="Martin F.M."/>
            <person name="Pujade-Renaud V."/>
        </authorList>
    </citation>
    <scope>NUCLEOTIDE SEQUENCE [LARGE SCALE GENOMIC DNA]</scope>
    <source>
        <strain evidence="8 9">Philippines</strain>
    </source>
</reference>
<keyword evidence="5 6" id="KW-0408">Iron</keyword>
<evidence type="ECO:0000313" key="8">
    <source>
        <dbReference type="EMBL" id="PSN64894.1"/>
    </source>
</evidence>
<dbReference type="GO" id="GO:0016705">
    <property type="term" value="F:oxidoreductase activity, acting on paired donors, with incorporation or reduction of molecular oxygen"/>
    <property type="evidence" value="ECO:0007669"/>
    <property type="project" value="InterPro"/>
</dbReference>
<organism evidence="8 9">
    <name type="scientific">Corynespora cassiicola Philippines</name>
    <dbReference type="NCBI Taxonomy" id="1448308"/>
    <lineage>
        <taxon>Eukaryota</taxon>
        <taxon>Fungi</taxon>
        <taxon>Dikarya</taxon>
        <taxon>Ascomycota</taxon>
        <taxon>Pezizomycotina</taxon>
        <taxon>Dothideomycetes</taxon>
        <taxon>Pleosporomycetidae</taxon>
        <taxon>Pleosporales</taxon>
        <taxon>Corynesporascaceae</taxon>
        <taxon>Corynespora</taxon>
    </lineage>
</organism>
<name>A0A2T2NHI1_CORCC</name>
<dbReference type="Pfam" id="PF00067">
    <property type="entry name" value="p450"/>
    <property type="match status" value="1"/>
</dbReference>
<dbReference type="InterPro" id="IPR036396">
    <property type="entry name" value="Cyt_P450_sf"/>
</dbReference>
<evidence type="ECO:0000256" key="6">
    <source>
        <dbReference type="PIRSR" id="PIRSR602403-1"/>
    </source>
</evidence>
<proteinExistence type="inferred from homology"/>
<dbReference type="EMBL" id="KZ678137">
    <property type="protein sequence ID" value="PSN64894.1"/>
    <property type="molecule type" value="Genomic_DNA"/>
</dbReference>
<dbReference type="Proteomes" id="UP000240883">
    <property type="component" value="Unassembled WGS sequence"/>
</dbReference>
<comment type="cofactor">
    <cofactor evidence="1 6">
        <name>heme</name>
        <dbReference type="ChEBI" id="CHEBI:30413"/>
    </cofactor>
</comment>
<dbReference type="Gene3D" id="1.10.630.10">
    <property type="entry name" value="Cytochrome P450"/>
    <property type="match status" value="1"/>
</dbReference>
<evidence type="ECO:0000256" key="2">
    <source>
        <dbReference type="ARBA" id="ARBA00010617"/>
    </source>
</evidence>
<dbReference type="GO" id="GO:0008395">
    <property type="term" value="F:steroid hydroxylase activity"/>
    <property type="evidence" value="ECO:0007669"/>
    <property type="project" value="TreeGrafter"/>
</dbReference>
<dbReference type="InterPro" id="IPR002403">
    <property type="entry name" value="Cyt_P450_E_grp-IV"/>
</dbReference>
<dbReference type="PANTHER" id="PTHR24304">
    <property type="entry name" value="CYTOCHROME P450 FAMILY 7"/>
    <property type="match status" value="1"/>
</dbReference>
<keyword evidence="4 6" id="KW-0479">Metal-binding</keyword>
<evidence type="ECO:0000256" key="4">
    <source>
        <dbReference type="ARBA" id="ARBA00022723"/>
    </source>
</evidence>
<dbReference type="InterPro" id="IPR050529">
    <property type="entry name" value="CYP450_sterol_14alpha_dmase"/>
</dbReference>
<gene>
    <name evidence="8" type="ORF">BS50DRAFT_635736</name>
</gene>
<evidence type="ECO:0000256" key="3">
    <source>
        <dbReference type="ARBA" id="ARBA00022617"/>
    </source>
</evidence>
<feature type="binding site" description="axial binding residue" evidence="6">
    <location>
        <position position="505"/>
    </location>
    <ligand>
        <name>heme</name>
        <dbReference type="ChEBI" id="CHEBI:30413"/>
    </ligand>
    <ligandPart>
        <name>Fe</name>
        <dbReference type="ChEBI" id="CHEBI:18248"/>
    </ligandPart>
</feature>
<dbReference type="SUPFAM" id="SSF48264">
    <property type="entry name" value="Cytochrome P450"/>
    <property type="match status" value="1"/>
</dbReference>
<dbReference type="InterPro" id="IPR001128">
    <property type="entry name" value="Cyt_P450"/>
</dbReference>
<dbReference type="PANTHER" id="PTHR24304:SF2">
    <property type="entry name" value="24-HYDROXYCHOLESTEROL 7-ALPHA-HYDROXYLASE"/>
    <property type="match status" value="1"/>
</dbReference>
<evidence type="ECO:0000256" key="7">
    <source>
        <dbReference type="SAM" id="Phobius"/>
    </source>
</evidence>
<dbReference type="AlphaFoldDB" id="A0A2T2NHI1"/>
<comment type="similarity">
    <text evidence="2">Belongs to the cytochrome P450 family.</text>
</comment>